<proteinExistence type="predicted"/>
<reference evidence="1" key="1">
    <citation type="journal article" date="2022" name="bioRxiv">
        <title>Sequencing and chromosome-scale assembly of the giantPleurodeles waltlgenome.</title>
        <authorList>
            <person name="Brown T."/>
            <person name="Elewa A."/>
            <person name="Iarovenko S."/>
            <person name="Subramanian E."/>
            <person name="Araus A.J."/>
            <person name="Petzold A."/>
            <person name="Susuki M."/>
            <person name="Suzuki K.-i.T."/>
            <person name="Hayashi T."/>
            <person name="Toyoda A."/>
            <person name="Oliveira C."/>
            <person name="Osipova E."/>
            <person name="Leigh N.D."/>
            <person name="Simon A."/>
            <person name="Yun M.H."/>
        </authorList>
    </citation>
    <scope>NUCLEOTIDE SEQUENCE</scope>
    <source>
        <strain evidence="1">20211129_DDA</strain>
        <tissue evidence="1">Liver</tissue>
    </source>
</reference>
<comment type="caution">
    <text evidence="1">The sequence shown here is derived from an EMBL/GenBank/DDBJ whole genome shotgun (WGS) entry which is preliminary data.</text>
</comment>
<keyword evidence="2" id="KW-1185">Reference proteome</keyword>
<feature type="non-terminal residue" evidence="1">
    <location>
        <position position="1"/>
    </location>
</feature>
<accession>A0AAV7QDM4</accession>
<gene>
    <name evidence="1" type="ORF">NDU88_004015</name>
</gene>
<dbReference type="AlphaFoldDB" id="A0AAV7QDM4"/>
<organism evidence="1 2">
    <name type="scientific">Pleurodeles waltl</name>
    <name type="common">Iberian ribbed newt</name>
    <dbReference type="NCBI Taxonomy" id="8319"/>
    <lineage>
        <taxon>Eukaryota</taxon>
        <taxon>Metazoa</taxon>
        <taxon>Chordata</taxon>
        <taxon>Craniata</taxon>
        <taxon>Vertebrata</taxon>
        <taxon>Euteleostomi</taxon>
        <taxon>Amphibia</taxon>
        <taxon>Batrachia</taxon>
        <taxon>Caudata</taxon>
        <taxon>Salamandroidea</taxon>
        <taxon>Salamandridae</taxon>
        <taxon>Pleurodelinae</taxon>
        <taxon>Pleurodeles</taxon>
    </lineage>
</organism>
<feature type="non-terminal residue" evidence="1">
    <location>
        <position position="58"/>
    </location>
</feature>
<dbReference type="Proteomes" id="UP001066276">
    <property type="component" value="Chromosome 6"/>
</dbReference>
<evidence type="ECO:0000313" key="2">
    <source>
        <dbReference type="Proteomes" id="UP001066276"/>
    </source>
</evidence>
<dbReference type="EMBL" id="JANPWB010000010">
    <property type="protein sequence ID" value="KAJ1137617.1"/>
    <property type="molecule type" value="Genomic_DNA"/>
</dbReference>
<name>A0AAV7QDM4_PLEWA</name>
<sequence>QEDSRAATSSSAWSQSSRVAVLLSSTAFLVPGRIHRFKSVLKSWCLRSPFFTLVPSFR</sequence>
<protein>
    <submittedName>
        <fullName evidence="1">Uncharacterized protein</fullName>
    </submittedName>
</protein>
<evidence type="ECO:0000313" key="1">
    <source>
        <dbReference type="EMBL" id="KAJ1137617.1"/>
    </source>
</evidence>